<dbReference type="Proteomes" id="UP001620626">
    <property type="component" value="Unassembled WGS sequence"/>
</dbReference>
<gene>
    <name evidence="2" type="ORF">niasHT_030606</name>
</gene>
<proteinExistence type="predicted"/>
<accession>A0ABD2IWN5</accession>
<evidence type="ECO:0000313" key="2">
    <source>
        <dbReference type="EMBL" id="KAL3082592.1"/>
    </source>
</evidence>
<evidence type="ECO:0000256" key="1">
    <source>
        <dbReference type="SAM" id="Coils"/>
    </source>
</evidence>
<dbReference type="AlphaFoldDB" id="A0ABD2IWN5"/>
<organism evidence="2 3">
    <name type="scientific">Heterodera trifolii</name>
    <dbReference type="NCBI Taxonomy" id="157864"/>
    <lineage>
        <taxon>Eukaryota</taxon>
        <taxon>Metazoa</taxon>
        <taxon>Ecdysozoa</taxon>
        <taxon>Nematoda</taxon>
        <taxon>Chromadorea</taxon>
        <taxon>Rhabditida</taxon>
        <taxon>Tylenchina</taxon>
        <taxon>Tylenchomorpha</taxon>
        <taxon>Tylenchoidea</taxon>
        <taxon>Heteroderidae</taxon>
        <taxon>Heteroderinae</taxon>
        <taxon>Heterodera</taxon>
    </lineage>
</organism>
<keyword evidence="1" id="KW-0175">Coiled coil</keyword>
<feature type="coiled-coil region" evidence="1">
    <location>
        <begin position="527"/>
        <end position="597"/>
    </location>
</feature>
<name>A0ABD2IWN5_9BILA</name>
<evidence type="ECO:0000313" key="3">
    <source>
        <dbReference type="Proteomes" id="UP001620626"/>
    </source>
</evidence>
<sequence>MLLVFLLLFSSVFTEKKCLTPTELFNSLIVGMSSSSVFSNDDQLGSTSSSDAPQNLPRIEMPLANAQMLQQWVGQVAQQIVVEDDTFAGHYSCVAEKDMKKAFLFIGLPKKQLKANTFLLGEAFQNLGNKKSDFLKMLFAFAALLSAEIGQQSFKESSFTRIFLKAYECVANKKFTENEKDFLPFSIISKIKGPIDELNVEKILLEMQSEKETKSGLADGHLQIRKDFALLSALNIEMTAGDVLEFASFVHALLNVYTKSLEYNLYMLDKMDSNTRNLFEKRFLAKNGLTIENIGQDPVKYRRIVYQLLIGLRNWDQNDLKKISEERYYQIELTMREKCVFGIFTSNLMGRMANYELLHEYFAQLFNLLFSFAVRLEAIVHGKKENGTIKEENAKKGEGEKIQIFLALLGKFNLPEWANNFRKKGQKADETKIALLNNVRYDLVMQFEFNRSKDIYDRTVNLLLEWVKTNTYDEENSEKMIENIYYFTRKTNKEKIAKIEALKEGENDGFEIGKKFDELEELVRKKDDGVKEELEKAKEELKKLEKEKRGKEKITRKKINELERQFKEQTEKLRNLAKSFGEMLEELKKHYEEKKEERSIN</sequence>
<protein>
    <submittedName>
        <fullName evidence="2">Uncharacterized protein</fullName>
    </submittedName>
</protein>
<comment type="caution">
    <text evidence="2">The sequence shown here is derived from an EMBL/GenBank/DDBJ whole genome shotgun (WGS) entry which is preliminary data.</text>
</comment>
<keyword evidence="3" id="KW-1185">Reference proteome</keyword>
<dbReference type="EMBL" id="JBICBT010001106">
    <property type="protein sequence ID" value="KAL3082592.1"/>
    <property type="molecule type" value="Genomic_DNA"/>
</dbReference>
<reference evidence="2 3" key="1">
    <citation type="submission" date="2024-10" db="EMBL/GenBank/DDBJ databases">
        <authorList>
            <person name="Kim D."/>
        </authorList>
    </citation>
    <scope>NUCLEOTIDE SEQUENCE [LARGE SCALE GENOMIC DNA]</scope>
    <source>
        <strain evidence="2">BH-2024</strain>
    </source>
</reference>